<name>A0AA39UZ39_9LECA</name>
<keyword evidence="4" id="KW-1185">Reference proteome</keyword>
<dbReference type="Gene3D" id="2.60.110.10">
    <property type="entry name" value="Thaumatin"/>
    <property type="match status" value="1"/>
</dbReference>
<feature type="chain" id="PRO_5041317179" evidence="2">
    <location>
        <begin position="23"/>
        <end position="367"/>
    </location>
</feature>
<feature type="compositionally biased region" description="Polar residues" evidence="1">
    <location>
        <begin position="49"/>
        <end position="58"/>
    </location>
</feature>
<dbReference type="EMBL" id="JAFEKC020000018">
    <property type="protein sequence ID" value="KAK0509518.1"/>
    <property type="molecule type" value="Genomic_DNA"/>
</dbReference>
<proteinExistence type="predicted"/>
<feature type="region of interest" description="Disordered" evidence="1">
    <location>
        <begin position="298"/>
        <end position="367"/>
    </location>
</feature>
<dbReference type="AlphaFoldDB" id="A0AA39UZ39"/>
<feature type="compositionally biased region" description="Low complexity" evidence="1">
    <location>
        <begin position="93"/>
        <end position="115"/>
    </location>
</feature>
<evidence type="ECO:0000313" key="3">
    <source>
        <dbReference type="EMBL" id="KAK0509518.1"/>
    </source>
</evidence>
<evidence type="ECO:0000313" key="4">
    <source>
        <dbReference type="Proteomes" id="UP001166286"/>
    </source>
</evidence>
<dbReference type="InterPro" id="IPR037176">
    <property type="entry name" value="Osmotin/thaumatin-like_sf"/>
</dbReference>
<feature type="compositionally biased region" description="Polar residues" evidence="1">
    <location>
        <begin position="304"/>
        <end position="313"/>
    </location>
</feature>
<organism evidence="3 4">
    <name type="scientific">Cladonia borealis</name>
    <dbReference type="NCBI Taxonomy" id="184061"/>
    <lineage>
        <taxon>Eukaryota</taxon>
        <taxon>Fungi</taxon>
        <taxon>Dikarya</taxon>
        <taxon>Ascomycota</taxon>
        <taxon>Pezizomycotina</taxon>
        <taxon>Lecanoromycetes</taxon>
        <taxon>OSLEUM clade</taxon>
        <taxon>Lecanoromycetidae</taxon>
        <taxon>Lecanorales</taxon>
        <taxon>Lecanorineae</taxon>
        <taxon>Cladoniaceae</taxon>
        <taxon>Cladonia</taxon>
    </lineage>
</organism>
<comment type="caution">
    <text evidence="3">The sequence shown here is derived from an EMBL/GenBank/DDBJ whole genome shotgun (WGS) entry which is preliminary data.</text>
</comment>
<dbReference type="SUPFAM" id="SSF49870">
    <property type="entry name" value="Osmotin, thaumatin-like protein"/>
    <property type="match status" value="1"/>
</dbReference>
<evidence type="ECO:0000256" key="1">
    <source>
        <dbReference type="SAM" id="MobiDB-lite"/>
    </source>
</evidence>
<feature type="region of interest" description="Disordered" evidence="1">
    <location>
        <begin position="47"/>
        <end position="122"/>
    </location>
</feature>
<reference evidence="3" key="1">
    <citation type="submission" date="2023-03" db="EMBL/GenBank/DDBJ databases">
        <title>Complete genome of Cladonia borealis.</title>
        <authorList>
            <person name="Park H."/>
        </authorList>
    </citation>
    <scope>NUCLEOTIDE SEQUENCE</scope>
    <source>
        <strain evidence="3">ANT050790</strain>
    </source>
</reference>
<sequence length="367" mass="37750">MKFLLSTAALLLVLAAPLRTIAQDVAWTTVISYVVETETPDGAMAVEYKQNNNPPADQSPTPSSTPSPSPSPSPAANPLDTKEDVAVKPNPAPVASSSTTAAASSPSPKAESAAVDTGSAPSCSGPGMNIAWKGDEVSYKVSISGASGTTTGCLNLGTSFSGQVAVGGEAGTIFEGNYNGNNPQFFDVSFITGYSVPMLCTGSGGASGCSIDLSSQGNSCPQPNGKMCTNPVGENGNKQPGTYAGDMAAEPWCYACSAPDPYFQPCSGAGYTYPYDDGATRTSTTTITCCIGTSCGSTGREGSTKNGNPQTSRDPPCNHCPSGGSKRGLDEVFESFEKQQRSVSPSLLPRKHKRHSHRHAAIHEHAS</sequence>
<feature type="compositionally biased region" description="Pro residues" evidence="1">
    <location>
        <begin position="63"/>
        <end position="75"/>
    </location>
</feature>
<accession>A0AA39UZ39</accession>
<feature type="compositionally biased region" description="Basic residues" evidence="1">
    <location>
        <begin position="349"/>
        <end position="360"/>
    </location>
</feature>
<keyword evidence="2" id="KW-0732">Signal</keyword>
<gene>
    <name evidence="3" type="ORF">JMJ35_007912</name>
</gene>
<dbReference type="Proteomes" id="UP001166286">
    <property type="component" value="Unassembled WGS sequence"/>
</dbReference>
<feature type="signal peptide" evidence="2">
    <location>
        <begin position="1"/>
        <end position="22"/>
    </location>
</feature>
<protein>
    <submittedName>
        <fullName evidence="3">Uncharacterized protein</fullName>
    </submittedName>
</protein>
<evidence type="ECO:0000256" key="2">
    <source>
        <dbReference type="SAM" id="SignalP"/>
    </source>
</evidence>
<feature type="compositionally biased region" description="Basic and acidic residues" evidence="1">
    <location>
        <begin position="327"/>
        <end position="340"/>
    </location>
</feature>